<feature type="region of interest" description="Disordered" evidence="1">
    <location>
        <begin position="269"/>
        <end position="310"/>
    </location>
</feature>
<dbReference type="STRING" id="215243.A0A0D2E9V4"/>
<evidence type="ECO:0000313" key="3">
    <source>
        <dbReference type="EMBL" id="KIW44759.1"/>
    </source>
</evidence>
<dbReference type="OrthoDB" id="447842at2759"/>
<dbReference type="Pfam" id="PF08325">
    <property type="entry name" value="WLM"/>
    <property type="match status" value="1"/>
</dbReference>
<dbReference type="GO" id="GO:0005634">
    <property type="term" value="C:nucleus"/>
    <property type="evidence" value="ECO:0007669"/>
    <property type="project" value="TreeGrafter"/>
</dbReference>
<protein>
    <recommendedName>
        <fullName evidence="2">WLM domain-containing protein</fullName>
    </recommendedName>
</protein>
<feature type="region of interest" description="Disordered" evidence="1">
    <location>
        <begin position="234"/>
        <end position="254"/>
    </location>
</feature>
<feature type="domain" description="WLM" evidence="2">
    <location>
        <begin position="11"/>
        <end position="266"/>
    </location>
</feature>
<dbReference type="EMBL" id="KN847334">
    <property type="protein sequence ID" value="KIW44759.1"/>
    <property type="molecule type" value="Genomic_DNA"/>
</dbReference>
<evidence type="ECO:0000259" key="2">
    <source>
        <dbReference type="PROSITE" id="PS51397"/>
    </source>
</evidence>
<dbReference type="VEuPathDB" id="FungiDB:PV06_03207"/>
<evidence type="ECO:0000256" key="1">
    <source>
        <dbReference type="SAM" id="MobiDB-lite"/>
    </source>
</evidence>
<feature type="region of interest" description="Disordered" evidence="1">
    <location>
        <begin position="371"/>
        <end position="436"/>
    </location>
</feature>
<sequence length="516" mass="57644">MPLNTLRLNHQKSSHPNDRIVFIKPLPRPAAQRADYDLADTLLRAIAAQCLPVMKGHYLSVTTLEEHEPNREFIGRNFNNGEVIQLVLRGQDGRRWNPFEMVAMVMMHELAHNTHMNHGKAFWETRNAYAEQLKGLWTKGYTGEGFWGSGRTLDDMRTTMGDNGVLTSRELQDLPLCGGAYRSRRRRRKRRAKGGPDDGRELTWKEKKERRIEKKFGKNGVTLGEDEDKRLGLEINRKGPVGGKPRVAQSKRGRELRAAAALARFEKNKQEVAALNGPEDADDGESTEEDEEDYEDVDVPEGEDAKDVNGMTILDHQGNGMVRVCEEEDKDDENVKHELRELEGLDYSFRTRLQQQEQRDVDVGPSAVTLSAHAEHNSLDRDSPVEDGRGDDDDDDDKKTTSNPLPRTGSAVEEERSSRIPSTKKTTSGMSVVSTTLPPLPTTTVIPCPICSLENPRANATCMACAHVLDPKKDPRHWSCQSEVCKGEGGNRYLNGGDAGVCGICGVRREALRGDL</sequence>
<gene>
    <name evidence="3" type="ORF">PV06_03207</name>
</gene>
<dbReference type="Proteomes" id="UP000053342">
    <property type="component" value="Unassembled WGS sequence"/>
</dbReference>
<organism evidence="3 4">
    <name type="scientific">Exophiala oligosperma</name>
    <dbReference type="NCBI Taxonomy" id="215243"/>
    <lineage>
        <taxon>Eukaryota</taxon>
        <taxon>Fungi</taxon>
        <taxon>Dikarya</taxon>
        <taxon>Ascomycota</taxon>
        <taxon>Pezizomycotina</taxon>
        <taxon>Eurotiomycetes</taxon>
        <taxon>Chaetothyriomycetidae</taxon>
        <taxon>Chaetothyriales</taxon>
        <taxon>Herpotrichiellaceae</taxon>
        <taxon>Exophiala</taxon>
    </lineage>
</organism>
<dbReference type="InterPro" id="IPR053000">
    <property type="entry name" value="WSS1-like_metalloprotease"/>
</dbReference>
<dbReference type="HOGENOM" id="CLU_025898_1_0_1"/>
<name>A0A0D2E9V4_9EURO</name>
<feature type="compositionally biased region" description="Basic and acidic residues" evidence="1">
    <location>
        <begin position="373"/>
        <end position="388"/>
    </location>
</feature>
<dbReference type="PROSITE" id="PS51397">
    <property type="entry name" value="WLM"/>
    <property type="match status" value="1"/>
</dbReference>
<dbReference type="GeneID" id="27355281"/>
<keyword evidence="4" id="KW-1185">Reference proteome</keyword>
<evidence type="ECO:0000313" key="4">
    <source>
        <dbReference type="Proteomes" id="UP000053342"/>
    </source>
</evidence>
<dbReference type="RefSeq" id="XP_016264975.1">
    <property type="nucleotide sequence ID" value="XM_016403970.1"/>
</dbReference>
<dbReference type="PANTHER" id="PTHR46622">
    <property type="entry name" value="DNA-DEPENDENT METALLOPROTEASE WSS1"/>
    <property type="match status" value="1"/>
</dbReference>
<dbReference type="GO" id="GO:0006281">
    <property type="term" value="P:DNA repair"/>
    <property type="evidence" value="ECO:0007669"/>
    <property type="project" value="TreeGrafter"/>
</dbReference>
<feature type="region of interest" description="Disordered" evidence="1">
    <location>
        <begin position="183"/>
        <end position="203"/>
    </location>
</feature>
<proteinExistence type="predicted"/>
<dbReference type="Gene3D" id="3.30.2010.10">
    <property type="entry name" value="Metalloproteases ('zincins'), catalytic domain"/>
    <property type="match status" value="1"/>
</dbReference>
<accession>A0A0D2E9V4</accession>
<feature type="compositionally biased region" description="Polar residues" evidence="1">
    <location>
        <begin position="419"/>
        <end position="432"/>
    </location>
</feature>
<dbReference type="GO" id="GO:0008237">
    <property type="term" value="F:metallopeptidase activity"/>
    <property type="evidence" value="ECO:0007669"/>
    <property type="project" value="TreeGrafter"/>
</dbReference>
<feature type="compositionally biased region" description="Basic and acidic residues" evidence="1">
    <location>
        <begin position="194"/>
        <end position="203"/>
    </location>
</feature>
<dbReference type="InterPro" id="IPR013536">
    <property type="entry name" value="WLM_dom"/>
</dbReference>
<reference evidence="3 4" key="1">
    <citation type="submission" date="2015-01" db="EMBL/GenBank/DDBJ databases">
        <title>The Genome Sequence of Exophiala oligosperma CBS72588.</title>
        <authorList>
            <consortium name="The Broad Institute Genomics Platform"/>
            <person name="Cuomo C."/>
            <person name="de Hoog S."/>
            <person name="Gorbushina A."/>
            <person name="Stielow B."/>
            <person name="Teixiera M."/>
            <person name="Abouelleil A."/>
            <person name="Chapman S.B."/>
            <person name="Priest M."/>
            <person name="Young S.K."/>
            <person name="Wortman J."/>
            <person name="Nusbaum C."/>
            <person name="Birren B."/>
        </authorList>
    </citation>
    <scope>NUCLEOTIDE SEQUENCE [LARGE SCALE GENOMIC DNA]</scope>
    <source>
        <strain evidence="3 4">CBS 72588</strain>
    </source>
</reference>
<dbReference type="PANTHER" id="PTHR46622:SF1">
    <property type="entry name" value="DNA-DEPENDENT METALLOPROTEASE WSS1"/>
    <property type="match status" value="1"/>
</dbReference>
<dbReference type="AlphaFoldDB" id="A0A0D2E9V4"/>
<feature type="compositionally biased region" description="Basic residues" evidence="1">
    <location>
        <begin position="183"/>
        <end position="193"/>
    </location>
</feature>
<feature type="compositionally biased region" description="Acidic residues" evidence="1">
    <location>
        <begin position="279"/>
        <end position="304"/>
    </location>
</feature>